<dbReference type="InterPro" id="IPR036866">
    <property type="entry name" value="RibonucZ/Hydroxyglut_hydro"/>
</dbReference>
<proteinExistence type="predicted"/>
<reference evidence="1 2" key="1">
    <citation type="submission" date="2016-11" db="EMBL/GenBank/DDBJ databases">
        <authorList>
            <person name="Jaros S."/>
            <person name="Januszkiewicz K."/>
            <person name="Wedrychowicz H."/>
        </authorList>
    </citation>
    <scope>NUCLEOTIDE SEQUENCE [LARGE SCALE GENOMIC DNA]</scope>
    <source>
        <strain evidence="1 2">DSM 3090</strain>
    </source>
</reference>
<gene>
    <name evidence="1" type="ORF">SAMN02745248_02326</name>
</gene>
<dbReference type="STRING" id="1121331.SAMN02745248_02326"/>
<evidence type="ECO:0000313" key="2">
    <source>
        <dbReference type="Proteomes" id="UP000183952"/>
    </source>
</evidence>
<dbReference type="EMBL" id="FRAD01000023">
    <property type="protein sequence ID" value="SHK33529.1"/>
    <property type="molecule type" value="Genomic_DNA"/>
</dbReference>
<dbReference type="PANTHER" id="PTHR42967">
    <property type="entry name" value="METAL DEPENDENT HYDROLASE"/>
    <property type="match status" value="1"/>
</dbReference>
<dbReference type="RefSeq" id="WP_072904247.1">
    <property type="nucleotide sequence ID" value="NZ_FRAD01000023.1"/>
</dbReference>
<dbReference type="Pfam" id="PF13483">
    <property type="entry name" value="Lactamase_B_3"/>
    <property type="match status" value="1"/>
</dbReference>
<organism evidence="1 2">
    <name type="scientific">Hathewaya proteolytica DSM 3090</name>
    <dbReference type="NCBI Taxonomy" id="1121331"/>
    <lineage>
        <taxon>Bacteria</taxon>
        <taxon>Bacillati</taxon>
        <taxon>Bacillota</taxon>
        <taxon>Clostridia</taxon>
        <taxon>Eubacteriales</taxon>
        <taxon>Clostridiaceae</taxon>
        <taxon>Hathewaya</taxon>
    </lineage>
</organism>
<protein>
    <submittedName>
        <fullName evidence="1">L-ascorbate metabolism protein UlaG, beta-lactamase superfamily</fullName>
    </submittedName>
</protein>
<dbReference type="SUPFAM" id="SSF56281">
    <property type="entry name" value="Metallo-hydrolase/oxidoreductase"/>
    <property type="match status" value="1"/>
</dbReference>
<name>A0A1M6RM69_9CLOT</name>
<dbReference type="Proteomes" id="UP000183952">
    <property type="component" value="Unassembled WGS sequence"/>
</dbReference>
<dbReference type="PANTHER" id="PTHR42967:SF1">
    <property type="entry name" value="MBL FOLD METALLO-HYDROLASE"/>
    <property type="match status" value="1"/>
</dbReference>
<dbReference type="Gene3D" id="3.60.15.10">
    <property type="entry name" value="Ribonuclease Z/Hydroxyacylglutathione hydrolase-like"/>
    <property type="match status" value="1"/>
</dbReference>
<accession>A0A1M6RM69</accession>
<evidence type="ECO:0000313" key="1">
    <source>
        <dbReference type="EMBL" id="SHK33529.1"/>
    </source>
</evidence>
<dbReference type="OrthoDB" id="9789133at2"/>
<keyword evidence="2" id="KW-1185">Reference proteome</keyword>
<sequence>MNIKWFGHSSFLITSNDGFKILTDPFPNTIGYKTNDIWTNVVTISHHHFDHNCLEYVKGDYVVLDKVGETLCSKTLFTGHPSYHDNMHGTKRGLNTIFTFSLDNINFCHLGDLGYIPTKDEIKSYGEINVLFIPVGGNYTIDSKEAAEVCRLINPNIIIPMHYKTPALNFDLDNMDDFLLSFNHFEKVNCNSLELDSLQNIKNKENKVFILEY</sequence>
<dbReference type="AlphaFoldDB" id="A0A1M6RM69"/>